<evidence type="ECO:0000256" key="1">
    <source>
        <dbReference type="SAM" id="MobiDB-lite"/>
    </source>
</evidence>
<feature type="compositionally biased region" description="Basic and acidic residues" evidence="1">
    <location>
        <begin position="383"/>
        <end position="392"/>
    </location>
</feature>
<dbReference type="GO" id="GO:0003682">
    <property type="term" value="F:chromatin binding"/>
    <property type="evidence" value="ECO:0007669"/>
    <property type="project" value="InterPro"/>
</dbReference>
<feature type="compositionally biased region" description="Basic and acidic residues" evidence="1">
    <location>
        <begin position="420"/>
        <end position="437"/>
    </location>
</feature>
<dbReference type="Pfam" id="PF01426">
    <property type="entry name" value="BAH"/>
    <property type="match status" value="1"/>
</dbReference>
<evidence type="ECO:0000259" key="2">
    <source>
        <dbReference type="PROSITE" id="PS51038"/>
    </source>
</evidence>
<feature type="compositionally biased region" description="Basic and acidic residues" evidence="1">
    <location>
        <begin position="311"/>
        <end position="327"/>
    </location>
</feature>
<dbReference type="GO" id="GO:0003723">
    <property type="term" value="F:RNA binding"/>
    <property type="evidence" value="ECO:0007669"/>
    <property type="project" value="TreeGrafter"/>
</dbReference>
<feature type="compositionally biased region" description="Basic and acidic residues" evidence="1">
    <location>
        <begin position="292"/>
        <end position="301"/>
    </location>
</feature>
<dbReference type="InterPro" id="IPR001025">
    <property type="entry name" value="BAH_dom"/>
</dbReference>
<dbReference type="PANTHER" id="PTHR47073:SF2">
    <property type="entry name" value="PROTEIN ANTI-SILENCING 1"/>
    <property type="match status" value="1"/>
</dbReference>
<feature type="compositionally biased region" description="Basic and acidic residues" evidence="1">
    <location>
        <begin position="602"/>
        <end position="614"/>
    </location>
</feature>
<feature type="region of interest" description="Disordered" evidence="1">
    <location>
        <begin position="248"/>
        <end position="628"/>
    </location>
</feature>
<dbReference type="AlphaFoldDB" id="A0A2U1P9L5"/>
<proteinExistence type="predicted"/>
<dbReference type="Gene3D" id="2.30.30.490">
    <property type="match status" value="1"/>
</dbReference>
<dbReference type="InterPro" id="IPR043151">
    <property type="entry name" value="BAH_sf"/>
</dbReference>
<dbReference type="STRING" id="35608.A0A2U1P9L5"/>
<feature type="compositionally biased region" description="Basic and acidic residues" evidence="1">
    <location>
        <begin position="448"/>
        <end position="459"/>
    </location>
</feature>
<accession>A0A2U1P9L5</accession>
<dbReference type="PROSITE" id="PS51038">
    <property type="entry name" value="BAH"/>
    <property type="match status" value="1"/>
</dbReference>
<gene>
    <name evidence="3" type="ORF">CTI12_AA076690</name>
</gene>
<dbReference type="PANTHER" id="PTHR47073">
    <property type="entry name" value="PROTEIN ANTI-SILENCING 1"/>
    <property type="match status" value="1"/>
</dbReference>
<reference evidence="3 4" key="1">
    <citation type="journal article" date="2018" name="Mol. Plant">
        <title>The genome of Artemisia annua provides insight into the evolution of Asteraceae family and artemisinin biosynthesis.</title>
        <authorList>
            <person name="Shen Q."/>
            <person name="Zhang L."/>
            <person name="Liao Z."/>
            <person name="Wang S."/>
            <person name="Yan T."/>
            <person name="Shi P."/>
            <person name="Liu M."/>
            <person name="Fu X."/>
            <person name="Pan Q."/>
            <person name="Wang Y."/>
            <person name="Lv Z."/>
            <person name="Lu X."/>
            <person name="Zhang F."/>
            <person name="Jiang W."/>
            <person name="Ma Y."/>
            <person name="Chen M."/>
            <person name="Hao X."/>
            <person name="Li L."/>
            <person name="Tang Y."/>
            <person name="Lv G."/>
            <person name="Zhou Y."/>
            <person name="Sun X."/>
            <person name="Brodelius P.E."/>
            <person name="Rose J.K.C."/>
            <person name="Tang K."/>
        </authorList>
    </citation>
    <scope>NUCLEOTIDE SEQUENCE [LARGE SCALE GENOMIC DNA]</scope>
    <source>
        <strain evidence="4">cv. Huhao1</strain>
        <tissue evidence="3">Leaf</tissue>
    </source>
</reference>
<name>A0A2U1P9L5_ARTAN</name>
<protein>
    <submittedName>
        <fullName evidence="3">Protein ANTI-SILENCING 1</fullName>
    </submittedName>
</protein>
<dbReference type="SMART" id="SM00439">
    <property type="entry name" value="BAH"/>
    <property type="match status" value="1"/>
</dbReference>
<dbReference type="EMBL" id="PKPP01001474">
    <property type="protein sequence ID" value="PWA82420.1"/>
    <property type="molecule type" value="Genomic_DNA"/>
</dbReference>
<keyword evidence="4" id="KW-1185">Reference proteome</keyword>
<sequence>MSMKCEGGLISFRISLAAYRLEAELSIEVSLFSDISRDINRTFNCVLRFRIACIHINFNFVECCILYMENIDEDLEFKWLKKKGVGGKNKEVQFYESFIYDGVKYALYDCVYMYKEGLQEPYIAKLTKIWERKGNIKKVKVHWFFRPEEISKWLGNTKTLENEILFASGEGHGLTNINSLESIAGACNVVCVSKDCRNPQPSAEELKAADFVFYRTFDVQSCTISDKMDDKVGDLEIKYVFNQKEGEIPESIPKTKEDNATSSEPQQLPTTIVPNKLDDDPNQLKRNITPTESDKLNDRPLKKLKAGGKNPPEEKHAETEVAQESEKLTGMPSKKSKVDNTNKIQVDVNKLKGVETSGTKSETGKTDKANKDDMKVSIGPVDNKVDNKERNKTPTGSDRLPNQPLKKQKSDVKNPPMVDNKSKHEEKLPADVRKLKGAETLGTNSETGKTDKANKDDMKVSLVPLNNKVDNKEGNKTPTGSGRLPNQPLKKQKSDVKNPPMVDNKSKHEEKLPADVNNLKALGTSGVTEEKLNQKNGKVSSKVTDDSEGKVIKKSKDDGSAKLPDNKKLGNSGSGKDLVANSSSPKGKSKSGLPLNSTANNKESKEEQSSENKRKLTMNKSFKLPASLTDKDKKSAYQEFVCGPKPNDDKSSWFRQLPWDERLKTAYDQGTAILLHNVDPDYTSAEIEDIIWHAFNESCGAKIVQRTAVSSPHYAQAIILLKTKEAAQKILVKLDEECLMLSNGRPLVATNCPPMSKKKNSSFFGHLKIKVQNQRDVDEAVSTSHFSQPNTIEYDMAMDWCLLQNRSKKWWDKLHKLQGLELKNLESNRVQK</sequence>
<feature type="compositionally biased region" description="Polar residues" evidence="1">
    <location>
        <begin position="260"/>
        <end position="273"/>
    </location>
</feature>
<organism evidence="3 4">
    <name type="scientific">Artemisia annua</name>
    <name type="common">Sweet wormwood</name>
    <dbReference type="NCBI Taxonomy" id="35608"/>
    <lineage>
        <taxon>Eukaryota</taxon>
        <taxon>Viridiplantae</taxon>
        <taxon>Streptophyta</taxon>
        <taxon>Embryophyta</taxon>
        <taxon>Tracheophyta</taxon>
        <taxon>Spermatophyta</taxon>
        <taxon>Magnoliopsida</taxon>
        <taxon>eudicotyledons</taxon>
        <taxon>Gunneridae</taxon>
        <taxon>Pentapetalae</taxon>
        <taxon>asterids</taxon>
        <taxon>campanulids</taxon>
        <taxon>Asterales</taxon>
        <taxon>Asteraceae</taxon>
        <taxon>Asteroideae</taxon>
        <taxon>Anthemideae</taxon>
        <taxon>Artemisiinae</taxon>
        <taxon>Artemisia</taxon>
    </lineage>
</organism>
<dbReference type="FunFam" id="2.30.30.490:FF:000017">
    <property type="entry name" value="Bromo-adjacent homology (BAH) domain-containing protein"/>
    <property type="match status" value="1"/>
</dbReference>
<dbReference type="Proteomes" id="UP000245207">
    <property type="component" value="Unassembled WGS sequence"/>
</dbReference>
<feature type="domain" description="BAH" evidence="2">
    <location>
        <begin position="103"/>
        <end position="228"/>
    </location>
</feature>
<feature type="compositionally biased region" description="Basic and acidic residues" evidence="1">
    <location>
        <begin position="362"/>
        <end position="375"/>
    </location>
</feature>
<evidence type="ECO:0000313" key="3">
    <source>
        <dbReference type="EMBL" id="PWA82420.1"/>
    </source>
</evidence>
<evidence type="ECO:0000313" key="4">
    <source>
        <dbReference type="Proteomes" id="UP000245207"/>
    </source>
</evidence>
<feature type="compositionally biased region" description="Basic and acidic residues" evidence="1">
    <location>
        <begin position="504"/>
        <end position="513"/>
    </location>
</feature>
<feature type="compositionally biased region" description="Basic and acidic residues" evidence="1">
    <location>
        <begin position="543"/>
        <end position="568"/>
    </location>
</feature>
<feature type="compositionally biased region" description="Low complexity" evidence="1">
    <location>
        <begin position="582"/>
        <end position="595"/>
    </location>
</feature>
<dbReference type="OrthoDB" id="1896853at2759"/>
<comment type="caution">
    <text evidence="3">The sequence shown here is derived from an EMBL/GenBank/DDBJ whole genome shotgun (WGS) entry which is preliminary data.</text>
</comment>